<dbReference type="GO" id="GO:0005737">
    <property type="term" value="C:cytoplasm"/>
    <property type="evidence" value="ECO:0007669"/>
    <property type="project" value="UniProtKB-ARBA"/>
</dbReference>
<evidence type="ECO:0000313" key="10">
    <source>
        <dbReference type="Proteomes" id="UP000000709"/>
    </source>
</evidence>
<reference evidence="9 10" key="1">
    <citation type="journal article" date="2011" name="Proc. Natl. Acad. Sci. U.S.A.">
        <title>Comparative genomics of xylose-fermenting fungi for enhanced biofuel production.</title>
        <authorList>
            <person name="Wohlbach D.J."/>
            <person name="Kuo A."/>
            <person name="Sato T.K."/>
            <person name="Potts K.M."/>
            <person name="Salamov A.A."/>
            <person name="LaButti K.M."/>
            <person name="Sun H."/>
            <person name="Clum A."/>
            <person name="Pangilinan J.L."/>
            <person name="Lindquist E.A."/>
            <person name="Lucas S."/>
            <person name="Lapidus A."/>
            <person name="Jin M."/>
            <person name="Gunawan C."/>
            <person name="Balan V."/>
            <person name="Dale B.E."/>
            <person name="Jeffries T.W."/>
            <person name="Zinkel R."/>
            <person name="Barry K.W."/>
            <person name="Grigoriev I.V."/>
            <person name="Gasch A.P."/>
        </authorList>
    </citation>
    <scope>NUCLEOTIDE SEQUENCE [LARGE SCALE GENOMIC DNA]</scope>
    <source>
        <strain evidence="10">NRRL Y-27907 / 11-Y1</strain>
    </source>
</reference>
<dbReference type="eggNOG" id="KOG2413">
    <property type="taxonomic scope" value="Eukaryota"/>
</dbReference>
<dbReference type="Pfam" id="PF16188">
    <property type="entry name" value="Peptidase_M24_C"/>
    <property type="match status" value="1"/>
</dbReference>
<feature type="domain" description="Creatinase N-terminal" evidence="7">
    <location>
        <begin position="90"/>
        <end position="215"/>
    </location>
</feature>
<feature type="domain" description="Peptidase M24" evidence="6">
    <location>
        <begin position="448"/>
        <end position="644"/>
    </location>
</feature>
<evidence type="ECO:0000256" key="1">
    <source>
        <dbReference type="ARBA" id="ARBA00001936"/>
    </source>
</evidence>
<feature type="domain" description="Peptidase M24 C-terminal" evidence="8">
    <location>
        <begin position="659"/>
        <end position="723"/>
    </location>
</feature>
<evidence type="ECO:0000256" key="2">
    <source>
        <dbReference type="ARBA" id="ARBA00008766"/>
    </source>
</evidence>
<dbReference type="SUPFAM" id="SSF55920">
    <property type="entry name" value="Creatinase/aminopeptidase"/>
    <property type="match status" value="1"/>
</dbReference>
<dbReference type="Gene3D" id="3.40.350.10">
    <property type="entry name" value="Creatinase/prolidase N-terminal domain"/>
    <property type="match status" value="2"/>
</dbReference>
<dbReference type="Pfam" id="PF00557">
    <property type="entry name" value="Peptidase_M24"/>
    <property type="match status" value="1"/>
</dbReference>
<dbReference type="InterPro" id="IPR000587">
    <property type="entry name" value="Creatinase_N"/>
</dbReference>
<dbReference type="GeneID" id="18869812"/>
<evidence type="ECO:0000313" key="9">
    <source>
        <dbReference type="EMBL" id="EGW34299.1"/>
    </source>
</evidence>
<dbReference type="InterPro" id="IPR036005">
    <property type="entry name" value="Creatinase/aminopeptidase-like"/>
</dbReference>
<dbReference type="MEROPS" id="M24.A10"/>
<gene>
    <name evidence="9" type="ORF">SPAPADRAFT_134418</name>
</gene>
<dbReference type="RefSeq" id="XP_007373883.1">
    <property type="nucleotide sequence ID" value="XM_007373821.1"/>
</dbReference>
<dbReference type="FunFam" id="3.40.350.10:FF:000003">
    <property type="entry name" value="Xaa-pro aminopeptidase P"/>
    <property type="match status" value="1"/>
</dbReference>
<evidence type="ECO:0000256" key="4">
    <source>
        <dbReference type="ARBA" id="ARBA00022801"/>
    </source>
</evidence>
<comment type="cofactor">
    <cofactor evidence="1">
        <name>Mn(2+)</name>
        <dbReference type="ChEBI" id="CHEBI:29035"/>
    </cofactor>
</comment>
<dbReference type="InterPro" id="IPR000994">
    <property type="entry name" value="Pept_M24"/>
</dbReference>
<dbReference type="InterPro" id="IPR029149">
    <property type="entry name" value="Creatin/AminoP/Spt16_N"/>
</dbReference>
<dbReference type="SUPFAM" id="SSF53092">
    <property type="entry name" value="Creatinase/prolidase N-terminal domain"/>
    <property type="match status" value="1"/>
</dbReference>
<keyword evidence="4" id="KW-0378">Hydrolase</keyword>
<dbReference type="InParanoid" id="G3AHY5"/>
<dbReference type="STRING" id="619300.G3AHY5"/>
<dbReference type="Proteomes" id="UP000000709">
    <property type="component" value="Unassembled WGS sequence"/>
</dbReference>
<dbReference type="KEGG" id="spaa:SPAPADRAFT_134418"/>
<evidence type="ECO:0000256" key="5">
    <source>
        <dbReference type="ARBA" id="ARBA00023211"/>
    </source>
</evidence>
<dbReference type="PANTHER" id="PTHR43763:SF6">
    <property type="entry name" value="XAA-PRO AMINOPEPTIDASE 1"/>
    <property type="match status" value="1"/>
</dbReference>
<dbReference type="AlphaFoldDB" id="G3AHY5"/>
<dbReference type="OMA" id="AMAKFPP"/>
<dbReference type="OrthoDB" id="9995434at2759"/>
<evidence type="ECO:0008006" key="11">
    <source>
        <dbReference type="Google" id="ProtNLM"/>
    </source>
</evidence>
<sequence length="723" mass="82246">MTHISEKEPLLGYPRKIADENEISTHQLCPSFKSILSFPFQSCLPSFTRSEKSHTEDYECIDYDEDYEPVPDLPYNLTIAKSKLSTQEKLTEIRKLMRDHHIGVYIIPSEDEHQSEYTALADKRREFISGFTGSAGIAIVTLTNGATLEGKAALSTDGRYFLQAEKQLDLNYWRLLKQGAAGYPSWPKYCIQQAVHNDFSNVISCDPRLISLSLGDYFNNARLTYTNKFKFQPLIDINLVDQVWGDEKPSRSLEPVYQLDLKFSGEHTNDKLHRIRVRMREHDATHYVVNELDSIAWLLNLRADSDIPFNPVFFAYAIITLDSVVLYINKVKIDNGNEELHKYLQTINNLSIRDYSQFYEDIGKLKSTVDEPDLAVILPEKSSTTYALFQAFPESYSKRIIIHESIIANLKIYKNSTESFNAKIAQYKDSLAFIIFSSWLEHQLINKKASISEYDAACKIYSIRTKLPNFKGLSYETISSTGANAAIIHYAPTKEENDIIDPAKIYLIDSGAQFLEGTTDITRSYKFGHEGLTKEYQKFYTLVLKGHLAVAMAKFPPHSSSTGTVLDGYSRQPLWNEGLDFNHGTGHGVGSFGNVHEGPLYISTTSSGPSSKADLYRPGAILTDEPGYYVDGKLGIRIESELEVIECDDSVGKTRNGDNFLGFEYLTKIPFCRKLIDCDYLTLIELTWINEYHKSIRAEFANKLLQMGDRRAYNWLIKETEPL</sequence>
<comment type="similarity">
    <text evidence="2">Belongs to the peptidase M24B family.</text>
</comment>
<name>G3AHY5_SPAPN</name>
<evidence type="ECO:0000259" key="7">
    <source>
        <dbReference type="Pfam" id="PF01321"/>
    </source>
</evidence>
<evidence type="ECO:0000256" key="3">
    <source>
        <dbReference type="ARBA" id="ARBA00022723"/>
    </source>
</evidence>
<organism evidence="10">
    <name type="scientific">Spathaspora passalidarum (strain NRRL Y-27907 / 11-Y1)</name>
    <dbReference type="NCBI Taxonomy" id="619300"/>
    <lineage>
        <taxon>Eukaryota</taxon>
        <taxon>Fungi</taxon>
        <taxon>Dikarya</taxon>
        <taxon>Ascomycota</taxon>
        <taxon>Saccharomycotina</taxon>
        <taxon>Pichiomycetes</taxon>
        <taxon>Debaryomycetaceae</taxon>
        <taxon>Spathaspora</taxon>
    </lineage>
</organism>
<keyword evidence="10" id="KW-1185">Reference proteome</keyword>
<dbReference type="Pfam" id="PF16189">
    <property type="entry name" value="Creatinase_N_2"/>
    <property type="match status" value="1"/>
</dbReference>
<dbReference type="EMBL" id="GL996500">
    <property type="protein sequence ID" value="EGW34299.1"/>
    <property type="molecule type" value="Genomic_DNA"/>
</dbReference>
<protein>
    <recommendedName>
        <fullName evidence="11">Creatinase/aminopeptidase</fullName>
    </recommendedName>
</protein>
<dbReference type="InterPro" id="IPR050422">
    <property type="entry name" value="X-Pro_aminopeptidase_P"/>
</dbReference>
<evidence type="ECO:0000259" key="8">
    <source>
        <dbReference type="Pfam" id="PF16188"/>
    </source>
</evidence>
<keyword evidence="5" id="KW-0464">Manganese</keyword>
<evidence type="ECO:0000259" key="6">
    <source>
        <dbReference type="Pfam" id="PF00557"/>
    </source>
</evidence>
<dbReference type="Gene3D" id="3.90.230.10">
    <property type="entry name" value="Creatinase/methionine aminopeptidase superfamily"/>
    <property type="match status" value="1"/>
</dbReference>
<proteinExistence type="inferred from homology"/>
<dbReference type="FunFam" id="3.90.230.10:FF:000004">
    <property type="entry name" value="xaa-Pro aminopeptidase 1 isoform X1"/>
    <property type="match status" value="1"/>
</dbReference>
<dbReference type="GO" id="GO:0016787">
    <property type="term" value="F:hydrolase activity"/>
    <property type="evidence" value="ECO:0007669"/>
    <property type="project" value="UniProtKB-KW"/>
</dbReference>
<dbReference type="InterPro" id="IPR032416">
    <property type="entry name" value="Peptidase_M24_C"/>
</dbReference>
<dbReference type="GO" id="GO:0046872">
    <property type="term" value="F:metal ion binding"/>
    <property type="evidence" value="ECO:0007669"/>
    <property type="project" value="UniProtKB-KW"/>
</dbReference>
<accession>G3AHY5</accession>
<dbReference type="Pfam" id="PF01321">
    <property type="entry name" value="Creatinase_N"/>
    <property type="match status" value="1"/>
</dbReference>
<dbReference type="PANTHER" id="PTHR43763">
    <property type="entry name" value="XAA-PRO AMINOPEPTIDASE 1"/>
    <property type="match status" value="1"/>
</dbReference>
<dbReference type="HOGENOM" id="CLU_011781_2_6_1"/>
<keyword evidence="3" id="KW-0479">Metal-binding</keyword>